<dbReference type="OrthoDB" id="10589717at2759"/>
<evidence type="ECO:0000313" key="1">
    <source>
        <dbReference type="EMBL" id="PBL04170.1"/>
    </source>
</evidence>
<dbReference type="InParanoid" id="A0A2H3E9R0"/>
<protein>
    <submittedName>
        <fullName evidence="1">Uncharacterized protein</fullName>
    </submittedName>
</protein>
<gene>
    <name evidence="1" type="ORF">ARMGADRAFT_1070642</name>
</gene>
<sequence length="81" mass="9476">MKDWYLTRDGESKSGALMRDNLFVTLNYYGSSQPICMSQHLFERLRSDSTTTIPDTSDDYLLRQIHERNNIIKAEHKVHVS</sequence>
<name>A0A2H3E9R0_ARMGA</name>
<proteinExistence type="predicted"/>
<dbReference type="STRING" id="47427.A0A2H3E9R0"/>
<dbReference type="Proteomes" id="UP000217790">
    <property type="component" value="Unassembled WGS sequence"/>
</dbReference>
<dbReference type="AlphaFoldDB" id="A0A2H3E9R0"/>
<evidence type="ECO:0000313" key="2">
    <source>
        <dbReference type="Proteomes" id="UP000217790"/>
    </source>
</evidence>
<organism evidence="1 2">
    <name type="scientific">Armillaria gallica</name>
    <name type="common">Bulbous honey fungus</name>
    <name type="synonym">Armillaria bulbosa</name>
    <dbReference type="NCBI Taxonomy" id="47427"/>
    <lineage>
        <taxon>Eukaryota</taxon>
        <taxon>Fungi</taxon>
        <taxon>Dikarya</taxon>
        <taxon>Basidiomycota</taxon>
        <taxon>Agaricomycotina</taxon>
        <taxon>Agaricomycetes</taxon>
        <taxon>Agaricomycetidae</taxon>
        <taxon>Agaricales</taxon>
        <taxon>Marasmiineae</taxon>
        <taxon>Physalacriaceae</taxon>
        <taxon>Armillaria</taxon>
    </lineage>
</organism>
<reference evidence="2" key="1">
    <citation type="journal article" date="2017" name="Nat. Ecol. Evol.">
        <title>Genome expansion and lineage-specific genetic innovations in the forest pathogenic fungi Armillaria.</title>
        <authorList>
            <person name="Sipos G."/>
            <person name="Prasanna A.N."/>
            <person name="Walter M.C."/>
            <person name="O'Connor E."/>
            <person name="Balint B."/>
            <person name="Krizsan K."/>
            <person name="Kiss B."/>
            <person name="Hess J."/>
            <person name="Varga T."/>
            <person name="Slot J."/>
            <person name="Riley R."/>
            <person name="Boka B."/>
            <person name="Rigling D."/>
            <person name="Barry K."/>
            <person name="Lee J."/>
            <person name="Mihaltcheva S."/>
            <person name="LaButti K."/>
            <person name="Lipzen A."/>
            <person name="Waldron R."/>
            <person name="Moloney N.M."/>
            <person name="Sperisen C."/>
            <person name="Kredics L."/>
            <person name="Vagvoelgyi C."/>
            <person name="Patrignani A."/>
            <person name="Fitzpatrick D."/>
            <person name="Nagy I."/>
            <person name="Doyle S."/>
            <person name="Anderson J.B."/>
            <person name="Grigoriev I.V."/>
            <person name="Gueldener U."/>
            <person name="Muensterkoetter M."/>
            <person name="Nagy L.G."/>
        </authorList>
    </citation>
    <scope>NUCLEOTIDE SEQUENCE [LARGE SCALE GENOMIC DNA]</scope>
    <source>
        <strain evidence="2">Ar21-2</strain>
    </source>
</reference>
<keyword evidence="2" id="KW-1185">Reference proteome</keyword>
<accession>A0A2H3E9R0</accession>
<dbReference type="EMBL" id="KZ293644">
    <property type="protein sequence ID" value="PBL04170.1"/>
    <property type="molecule type" value="Genomic_DNA"/>
</dbReference>